<evidence type="ECO:0000313" key="3">
    <source>
        <dbReference type="Proteomes" id="UP001222800"/>
    </source>
</evidence>
<feature type="compositionally biased region" description="Basic and acidic residues" evidence="1">
    <location>
        <begin position="1"/>
        <end position="21"/>
    </location>
</feature>
<accession>A0ABY8EAC5</accession>
<organism evidence="2 3">
    <name type="scientific">Tepidibacter hydrothermalis</name>
    <dbReference type="NCBI Taxonomy" id="3036126"/>
    <lineage>
        <taxon>Bacteria</taxon>
        <taxon>Bacillati</taxon>
        <taxon>Bacillota</taxon>
        <taxon>Clostridia</taxon>
        <taxon>Peptostreptococcales</taxon>
        <taxon>Peptostreptococcaceae</taxon>
        <taxon>Tepidibacter</taxon>
    </lineage>
</organism>
<dbReference type="RefSeq" id="WP_277731835.1">
    <property type="nucleotide sequence ID" value="NZ_CP120733.1"/>
</dbReference>
<dbReference type="Proteomes" id="UP001222800">
    <property type="component" value="Chromosome"/>
</dbReference>
<evidence type="ECO:0000313" key="2">
    <source>
        <dbReference type="EMBL" id="WFD09877.1"/>
    </source>
</evidence>
<proteinExistence type="predicted"/>
<name>A0ABY8EAC5_9FIRM</name>
<feature type="region of interest" description="Disordered" evidence="1">
    <location>
        <begin position="53"/>
        <end position="74"/>
    </location>
</feature>
<evidence type="ECO:0000256" key="1">
    <source>
        <dbReference type="SAM" id="MobiDB-lite"/>
    </source>
</evidence>
<keyword evidence="3" id="KW-1185">Reference proteome</keyword>
<protein>
    <submittedName>
        <fullName evidence="2">Uncharacterized protein</fullName>
    </submittedName>
</protein>
<gene>
    <name evidence="2" type="ORF">P4S50_16050</name>
</gene>
<sequence length="74" mass="8787">MSHKNPEDRIDEDYNSKDPKTPVRPLTNTVMPFKMKDDSEYDLDYMDPLRSSEYHPFIPSHNNLSSKEIDKKTR</sequence>
<feature type="region of interest" description="Disordered" evidence="1">
    <location>
        <begin position="1"/>
        <end position="30"/>
    </location>
</feature>
<reference evidence="2 3" key="1">
    <citation type="submission" date="2023-03" db="EMBL/GenBank/DDBJ databases">
        <title>Complete genome sequence of Tepidibacter sp. SWIR-1, isolated from a deep-sea hydrothermal vent.</title>
        <authorList>
            <person name="Li X."/>
        </authorList>
    </citation>
    <scope>NUCLEOTIDE SEQUENCE [LARGE SCALE GENOMIC DNA]</scope>
    <source>
        <strain evidence="2 3">SWIR-1</strain>
    </source>
</reference>
<dbReference type="EMBL" id="CP120733">
    <property type="protein sequence ID" value="WFD09877.1"/>
    <property type="molecule type" value="Genomic_DNA"/>
</dbReference>